<evidence type="ECO:0000313" key="4">
    <source>
        <dbReference type="Proteomes" id="UP000054735"/>
    </source>
</evidence>
<sequence>MSLAKETVDFIIKNKRKIHSESEIFISRFEQTEITSDLLKEILQELTVRDYEVYQQLFLNKAILPVILNKFNEEDRYTLLTQGYEDFSLVVLQELPLIHQLCVNPALLEIALNTFSPSKRSEIAQFKTEFYAPFSSLLQTACHNKKSLKKLLDNIENDDQRFNAISNLFSDLYSSFLSSKDEDDSFILGRETFQLCLDCVSPDRRKNLLTSLDEKGFSALAYTALDSELLTIALSLFSEEEQTQLPAQIPCLLEAAVLAHQAEPLTIILELIDSQQRLAALENKDNENKSCLDKLVGDTKILIKDLLRGRQDLHENLKEKLGIIFDKVPPEQRHNLFITRIGNPNPSQVFNYLVDFGWYFCIQILQKIPAVSHRTLIEDLHRTVKVVPIATQEFIDILKLYPENNRFSLIMAEGVFCIDHVCDLTSSRQAGDLLLQLIAIIPAADRLSLMIHHVIYIEDHNVVNVTWLSYVCFRNPAIMGQVFAQLDAKDMHTLIEKNRSVFIELKKRSPARYEEALSFLNATDKLHIEQEVAQAEESETSAQSAPDTAVPQTLAAENPNDENIQPSLINTQSPDLRNLESLLSVLINNIEQGLNGRKTKGEGSVKVKELSDIKNKLSDKIETTEQTLAGIEKICAKNRNWWHFFGQPHSVKELEKLQETHGFKAAPR</sequence>
<dbReference type="EMBL" id="LNXT01000004">
    <property type="protein sequence ID" value="KTC75471.1"/>
    <property type="molecule type" value="Genomic_DNA"/>
</dbReference>
<reference evidence="2 4" key="1">
    <citation type="submission" date="2015-11" db="EMBL/GenBank/DDBJ databases">
        <title>Genomic analysis of 38 Legionella species identifies large and diverse effector repertoires.</title>
        <authorList>
            <person name="Burstein D."/>
            <person name="Amaro F."/>
            <person name="Zusman T."/>
            <person name="Lifshitz Z."/>
            <person name="Cohen O."/>
            <person name="Gilbert J.A."/>
            <person name="Pupko T."/>
            <person name="Shuman H.A."/>
            <person name="Segal G."/>
        </authorList>
    </citation>
    <scope>NUCLEOTIDE SEQUENCE [LARGE SCALE GENOMIC DNA]</scope>
    <source>
        <strain evidence="2 4">CDC#1407-AL-14</strain>
    </source>
</reference>
<protein>
    <submittedName>
        <fullName evidence="3">Uncharacterized protein</fullName>
    </submittedName>
</protein>
<reference evidence="3 5" key="2">
    <citation type="submission" date="2018-06" db="EMBL/GenBank/DDBJ databases">
        <authorList>
            <consortium name="Pathogen Informatics"/>
            <person name="Doyle S."/>
        </authorList>
    </citation>
    <scope>NUCLEOTIDE SEQUENCE [LARGE SCALE GENOMIC DNA]</scope>
    <source>
        <strain evidence="3 5">NCTC12437</strain>
    </source>
</reference>
<name>A0A378IBV8_9GAMM</name>
<evidence type="ECO:0000313" key="3">
    <source>
        <dbReference type="EMBL" id="STX32697.1"/>
    </source>
</evidence>
<keyword evidence="4" id="KW-1185">Reference proteome</keyword>
<dbReference type="AlphaFoldDB" id="A0A378IBV8"/>
<evidence type="ECO:0000313" key="2">
    <source>
        <dbReference type="EMBL" id="KTC75471.1"/>
    </source>
</evidence>
<evidence type="ECO:0000256" key="1">
    <source>
        <dbReference type="SAM" id="Coils"/>
    </source>
</evidence>
<gene>
    <name evidence="2" type="ORF">Lbir_0383</name>
    <name evidence="3" type="ORF">NCTC12437_02492</name>
</gene>
<keyword evidence="1" id="KW-0175">Coiled coil</keyword>
<feature type="coiled-coil region" evidence="1">
    <location>
        <begin position="607"/>
        <end position="634"/>
    </location>
</feature>
<proteinExistence type="predicted"/>
<dbReference type="EMBL" id="UGNW01000001">
    <property type="protein sequence ID" value="STX32697.1"/>
    <property type="molecule type" value="Genomic_DNA"/>
</dbReference>
<dbReference type="Proteomes" id="UP000255066">
    <property type="component" value="Unassembled WGS sequence"/>
</dbReference>
<dbReference type="Proteomes" id="UP000054735">
    <property type="component" value="Unassembled WGS sequence"/>
</dbReference>
<dbReference type="OrthoDB" id="5639867at2"/>
<accession>A0A378IBV8</accession>
<organism evidence="3 5">
    <name type="scientific">Legionella birminghamensis</name>
    <dbReference type="NCBI Taxonomy" id="28083"/>
    <lineage>
        <taxon>Bacteria</taxon>
        <taxon>Pseudomonadati</taxon>
        <taxon>Pseudomonadota</taxon>
        <taxon>Gammaproteobacteria</taxon>
        <taxon>Legionellales</taxon>
        <taxon>Legionellaceae</taxon>
        <taxon>Legionella</taxon>
    </lineage>
</organism>
<dbReference type="RefSeq" id="WP_058522505.1">
    <property type="nucleotide sequence ID" value="NZ_CAAAHV010000011.1"/>
</dbReference>
<evidence type="ECO:0000313" key="5">
    <source>
        <dbReference type="Proteomes" id="UP000255066"/>
    </source>
</evidence>